<evidence type="ECO:0000256" key="1">
    <source>
        <dbReference type="ARBA" id="ARBA00001968"/>
    </source>
</evidence>
<keyword evidence="7" id="KW-0540">Nuclease</keyword>
<keyword evidence="10" id="KW-1185">Reference proteome</keyword>
<feature type="domain" description="RAI1-like" evidence="8">
    <location>
        <begin position="21"/>
        <end position="363"/>
    </location>
</feature>
<dbReference type="GO" id="GO:0003723">
    <property type="term" value="F:RNA binding"/>
    <property type="evidence" value="ECO:0007669"/>
    <property type="project" value="UniProtKB-KW"/>
</dbReference>
<comment type="similarity">
    <text evidence="2 7">Belongs to the DXO/Dom3Z family.</text>
</comment>
<comment type="function">
    <text evidence="5">Decapping enzyme for NAD-capped RNAs: specifically hydrolyzes the nicotinamide adenine dinucleotide (NAD) cap from a subset of RNAs by removing the entire NAD moiety from the 5'-end of an NAD-capped RNA. The NAD-cap is present at the 5'-end of some RNAs and snoRNAs. In contrast to the canonical 5'-end N7 methylguanosine (m7G) cap, the NAD cap promotes mRNA decay. Also acts as a non-canonical decapping enzyme that removes the entire cap structure of m7G capped or incompletely capped RNAs. Has decapping activity toward incomplete 5'-end m7G cap mRNAs such as unmethylated 5'-end-capped RNA (cap0), while it has no activity toward 2'-O-ribose methylated m7G cap (cap1). Also possesses RNA 5'-pyrophosphohydrolase activity by hydrolyzing the 5'-end triphosphate to release pyrophosphates. Stimulates exoribonuclease activity of Rat1, allowing it to degrade RNAs with stable secondary structure more effectively.</text>
</comment>
<dbReference type="Proteomes" id="UP001201262">
    <property type="component" value="Unassembled WGS sequence"/>
</dbReference>
<comment type="catalytic activity">
    <reaction evidence="6">
        <text>a 5'-end NAD(+)-phospho-ribonucleoside in mRNA + H2O = a 5'-end phospho-ribonucleoside in mRNA + NAD(+) + H(+)</text>
        <dbReference type="Rhea" id="RHEA:60880"/>
        <dbReference type="Rhea" id="RHEA-COMP:15692"/>
        <dbReference type="Rhea" id="RHEA-COMP:15698"/>
        <dbReference type="ChEBI" id="CHEBI:15377"/>
        <dbReference type="ChEBI" id="CHEBI:15378"/>
        <dbReference type="ChEBI" id="CHEBI:57540"/>
        <dbReference type="ChEBI" id="CHEBI:138282"/>
        <dbReference type="ChEBI" id="CHEBI:144029"/>
    </reaction>
    <physiologicalReaction direction="left-to-right" evidence="6">
        <dbReference type="Rhea" id="RHEA:60881"/>
    </physiologicalReaction>
</comment>
<evidence type="ECO:0000259" key="8">
    <source>
        <dbReference type="Pfam" id="PF08652"/>
    </source>
</evidence>
<dbReference type="RefSeq" id="XP_046066037.1">
    <property type="nucleotide sequence ID" value="XM_046221305.1"/>
</dbReference>
<dbReference type="GO" id="GO:0000956">
    <property type="term" value="P:nuclear-transcribed mRNA catabolic process"/>
    <property type="evidence" value="ECO:0007669"/>
    <property type="project" value="TreeGrafter"/>
</dbReference>
<dbReference type="Pfam" id="PF08652">
    <property type="entry name" value="RAI1"/>
    <property type="match status" value="1"/>
</dbReference>
<dbReference type="GO" id="GO:0005634">
    <property type="term" value="C:nucleus"/>
    <property type="evidence" value="ECO:0007669"/>
    <property type="project" value="UniProtKB-SubCell"/>
</dbReference>
<keyword evidence="7" id="KW-0547">Nucleotide-binding</keyword>
<dbReference type="GeneID" id="70251592"/>
<protein>
    <recommendedName>
        <fullName evidence="7">Decapping nuclease</fullName>
        <ecNumber evidence="7">3.6.1.-</ecNumber>
    </recommendedName>
</protein>
<evidence type="ECO:0000256" key="2">
    <source>
        <dbReference type="ARBA" id="ARBA00006562"/>
    </source>
</evidence>
<evidence type="ECO:0000313" key="9">
    <source>
        <dbReference type="EMBL" id="KAH8689683.1"/>
    </source>
</evidence>
<dbReference type="GO" id="GO:0034353">
    <property type="term" value="F:mRNA 5'-diphosphatase activity"/>
    <property type="evidence" value="ECO:0007669"/>
    <property type="project" value="TreeGrafter"/>
</dbReference>
<dbReference type="InterPro" id="IPR039039">
    <property type="entry name" value="RAI1-like_fam"/>
</dbReference>
<sequence>MNSHAFHVQPLHRFNGSTAIRRPREIACFSYDEEHNLRLDDSSMKYYYPPQPAQMPADLNEGFESFQKLNDAKDEHLDALLDTIAAFEENTGSKCEADIITWRGMMTKIMTAPFDMLNGFEMNATYFQGSIFIEENNTYKNKQKEIQRNQRPLPGMPSQDVMAYWGYKFETLSVISDTWGATSRDKIEGRVHEVVNNKAQYCSVVRTGIGKTKLVIGGEVDAIWDSKPIRKEDPINWVELKTTSELFNDKEKMKFERKLLKFWAQSFLLGVPKIIVGFRDKAGILLRLEELETHTIPGKVKRDGKGSWDGNVCINFTAAFLEWLKSVVNTDGIWRIRKRDKSPVIEVYKLEESGHGDILSSKFTTWRTRGKSSANDADLAHQIDCNPGWTPSVVNEKVSIG</sequence>
<evidence type="ECO:0000313" key="10">
    <source>
        <dbReference type="Proteomes" id="UP001201262"/>
    </source>
</evidence>
<accession>A0AAD4PSV1</accession>
<dbReference type="GO" id="GO:0004518">
    <property type="term" value="F:nuclease activity"/>
    <property type="evidence" value="ECO:0007669"/>
    <property type="project" value="UniProtKB-KW"/>
</dbReference>
<dbReference type="EC" id="3.6.1.-" evidence="7"/>
<dbReference type="PANTHER" id="PTHR12395:SF9">
    <property type="entry name" value="DECAPPING AND EXORIBONUCLEASE PROTEIN"/>
    <property type="match status" value="1"/>
</dbReference>
<comment type="catalytic activity">
    <reaction evidence="3">
        <text>a 5'-end (N(7)-methyl 5'-triphosphoguanosine)-ribonucleoside-ribonucleotide in mRNA + H2O = a (N(7)-methyl 5'-triphosphoguanosine)-nucleoside + a 5'-end phospho-ribonucleoside in mRNA + H(+)</text>
        <dbReference type="Rhea" id="RHEA:66928"/>
        <dbReference type="Rhea" id="RHEA-COMP:15692"/>
        <dbReference type="Rhea" id="RHEA-COMP:17313"/>
        <dbReference type="ChEBI" id="CHEBI:15377"/>
        <dbReference type="ChEBI" id="CHEBI:15378"/>
        <dbReference type="ChEBI" id="CHEBI:138282"/>
        <dbReference type="ChEBI" id="CHEBI:172876"/>
        <dbReference type="ChEBI" id="CHEBI:172877"/>
    </reaction>
    <physiologicalReaction direction="left-to-right" evidence="3">
        <dbReference type="Rhea" id="RHEA:66929"/>
    </physiologicalReaction>
</comment>
<comment type="caution">
    <text evidence="9">The sequence shown here is derived from an EMBL/GenBank/DDBJ whole genome shotgun (WGS) entry which is preliminary data.</text>
</comment>
<dbReference type="GO" id="GO:0005829">
    <property type="term" value="C:cytosol"/>
    <property type="evidence" value="ECO:0007669"/>
    <property type="project" value="TreeGrafter"/>
</dbReference>
<evidence type="ECO:0000256" key="6">
    <source>
        <dbReference type="ARBA" id="ARBA00048124"/>
    </source>
</evidence>
<proteinExistence type="inferred from homology"/>
<organism evidence="9 10">
    <name type="scientific">Talaromyces proteolyticus</name>
    <dbReference type="NCBI Taxonomy" id="1131652"/>
    <lineage>
        <taxon>Eukaryota</taxon>
        <taxon>Fungi</taxon>
        <taxon>Dikarya</taxon>
        <taxon>Ascomycota</taxon>
        <taxon>Pezizomycotina</taxon>
        <taxon>Eurotiomycetes</taxon>
        <taxon>Eurotiomycetidae</taxon>
        <taxon>Eurotiales</taxon>
        <taxon>Trichocomaceae</taxon>
        <taxon>Talaromyces</taxon>
        <taxon>Talaromyces sect. Bacilispori</taxon>
    </lineage>
</organism>
<keyword evidence="7" id="KW-0479">Metal-binding</keyword>
<keyword evidence="7" id="KW-0539">Nucleus</keyword>
<dbReference type="PANTHER" id="PTHR12395">
    <property type="entry name" value="DOM-3 RELATED"/>
    <property type="match status" value="1"/>
</dbReference>
<name>A0AAD4PSV1_9EURO</name>
<dbReference type="GO" id="GO:0110155">
    <property type="term" value="P:NAD-cap decapping"/>
    <property type="evidence" value="ECO:0007669"/>
    <property type="project" value="TreeGrafter"/>
</dbReference>
<keyword evidence="7" id="KW-0378">Hydrolase</keyword>
<evidence type="ECO:0000256" key="4">
    <source>
        <dbReference type="ARBA" id="ARBA00044692"/>
    </source>
</evidence>
<keyword evidence="7" id="KW-0694">RNA-binding</keyword>
<evidence type="ECO:0000256" key="5">
    <source>
        <dbReference type="ARBA" id="ARBA00046211"/>
    </source>
</evidence>
<evidence type="ECO:0000256" key="3">
    <source>
        <dbReference type="ARBA" id="ARBA00044676"/>
    </source>
</evidence>
<comment type="cofactor">
    <cofactor evidence="1 7">
        <name>a divalent metal cation</name>
        <dbReference type="ChEBI" id="CHEBI:60240"/>
    </cofactor>
</comment>
<dbReference type="InterPro" id="IPR013961">
    <property type="entry name" value="RAI1"/>
</dbReference>
<reference evidence="9" key="1">
    <citation type="submission" date="2021-12" db="EMBL/GenBank/DDBJ databases">
        <title>Convergent genome expansion in fungi linked to evolution of root-endophyte symbiosis.</title>
        <authorList>
            <consortium name="DOE Joint Genome Institute"/>
            <person name="Ke Y.-H."/>
            <person name="Bonito G."/>
            <person name="Liao H.-L."/>
            <person name="Looney B."/>
            <person name="Rojas-Flechas A."/>
            <person name="Nash J."/>
            <person name="Hameed K."/>
            <person name="Schadt C."/>
            <person name="Martin F."/>
            <person name="Crous P.W."/>
            <person name="Miettinen O."/>
            <person name="Magnuson J.K."/>
            <person name="Labbe J."/>
            <person name="Jacobson D."/>
            <person name="Doktycz M.J."/>
            <person name="Veneault-Fourrey C."/>
            <person name="Kuo A."/>
            <person name="Mondo S."/>
            <person name="Calhoun S."/>
            <person name="Riley R."/>
            <person name="Ohm R."/>
            <person name="LaButti K."/>
            <person name="Andreopoulos B."/>
            <person name="Pangilinan J."/>
            <person name="Nolan M."/>
            <person name="Tritt A."/>
            <person name="Clum A."/>
            <person name="Lipzen A."/>
            <person name="Daum C."/>
            <person name="Barry K."/>
            <person name="Grigoriev I.V."/>
            <person name="Vilgalys R."/>
        </authorList>
    </citation>
    <scope>NUCLEOTIDE SEQUENCE</scope>
    <source>
        <strain evidence="9">PMI_201</strain>
    </source>
</reference>
<evidence type="ECO:0000256" key="7">
    <source>
        <dbReference type="RuleBase" id="RU367113"/>
    </source>
</evidence>
<comment type="catalytic activity">
    <reaction evidence="4">
        <text>a 5'-end triphospho-ribonucleoside in mRNA + H2O = a 5'-end phospho-ribonucleoside in mRNA + diphosphate + H(+)</text>
        <dbReference type="Rhea" id="RHEA:78683"/>
        <dbReference type="Rhea" id="RHEA-COMP:15692"/>
        <dbReference type="Rhea" id="RHEA-COMP:17164"/>
        <dbReference type="ChEBI" id="CHEBI:15377"/>
        <dbReference type="ChEBI" id="CHEBI:15378"/>
        <dbReference type="ChEBI" id="CHEBI:33019"/>
        <dbReference type="ChEBI" id="CHEBI:138282"/>
        <dbReference type="ChEBI" id="CHEBI:167618"/>
    </reaction>
    <physiologicalReaction direction="left-to-right" evidence="4">
        <dbReference type="Rhea" id="RHEA:78684"/>
    </physiologicalReaction>
</comment>
<dbReference type="GO" id="GO:0000166">
    <property type="term" value="F:nucleotide binding"/>
    <property type="evidence" value="ECO:0007669"/>
    <property type="project" value="UniProtKB-KW"/>
</dbReference>
<dbReference type="AlphaFoldDB" id="A0AAD4PSV1"/>
<gene>
    <name evidence="9" type="ORF">BGW36DRAFT_433685</name>
</gene>
<comment type="subcellular location">
    <subcellularLocation>
        <location evidence="7">Nucleus</location>
    </subcellularLocation>
</comment>
<dbReference type="GO" id="GO:0046872">
    <property type="term" value="F:metal ion binding"/>
    <property type="evidence" value="ECO:0007669"/>
    <property type="project" value="UniProtKB-KW"/>
</dbReference>
<dbReference type="EMBL" id="JAJTJA010000015">
    <property type="protein sequence ID" value="KAH8689683.1"/>
    <property type="molecule type" value="Genomic_DNA"/>
</dbReference>